<dbReference type="AlphaFoldDB" id="A0A195CVC1"/>
<evidence type="ECO:0000256" key="1">
    <source>
        <dbReference type="SAM" id="MobiDB-lite"/>
    </source>
</evidence>
<evidence type="ECO:0000313" key="2">
    <source>
        <dbReference type="EMBL" id="KYN04580.1"/>
    </source>
</evidence>
<sequence length="206" mass="22765">MTTIPRLSEPCSRMETRYGEPTFVGTRERQIFRGQSSIGSRDPFRRRVEQTARREKGIQHPGGGEPPQPPPLHGVGEQSNTETASRTCGGTLAGFNVPAPVLFCRIRAPAREEREQARGKAKEGTEEKEGKSPPPRCFSCSPIRYINIPNRDSRRRVLGPAVSRLRNPPEDGVLGLFSLIGQHGTVPAVLTTISIRAETKRESEID</sequence>
<reference evidence="2 3" key="1">
    <citation type="submission" date="2016-03" db="EMBL/GenBank/DDBJ databases">
        <title>Cyphomyrmex costatus WGS genome.</title>
        <authorList>
            <person name="Nygaard S."/>
            <person name="Hu H."/>
            <person name="Boomsma J."/>
            <person name="Zhang G."/>
        </authorList>
    </citation>
    <scope>NUCLEOTIDE SEQUENCE [LARGE SCALE GENOMIC DNA]</scope>
    <source>
        <strain evidence="2">MS0001</strain>
        <tissue evidence="2">Whole body</tissue>
    </source>
</reference>
<proteinExistence type="predicted"/>
<name>A0A195CVC1_9HYME</name>
<feature type="compositionally biased region" description="Polar residues" evidence="1">
    <location>
        <begin position="78"/>
        <end position="87"/>
    </location>
</feature>
<feature type="compositionally biased region" description="Basic and acidic residues" evidence="1">
    <location>
        <begin position="112"/>
        <end position="131"/>
    </location>
</feature>
<keyword evidence="3" id="KW-1185">Reference proteome</keyword>
<feature type="region of interest" description="Disordered" evidence="1">
    <location>
        <begin position="112"/>
        <end position="136"/>
    </location>
</feature>
<organism evidence="2 3">
    <name type="scientific">Cyphomyrmex costatus</name>
    <dbReference type="NCBI Taxonomy" id="456900"/>
    <lineage>
        <taxon>Eukaryota</taxon>
        <taxon>Metazoa</taxon>
        <taxon>Ecdysozoa</taxon>
        <taxon>Arthropoda</taxon>
        <taxon>Hexapoda</taxon>
        <taxon>Insecta</taxon>
        <taxon>Pterygota</taxon>
        <taxon>Neoptera</taxon>
        <taxon>Endopterygota</taxon>
        <taxon>Hymenoptera</taxon>
        <taxon>Apocrita</taxon>
        <taxon>Aculeata</taxon>
        <taxon>Formicoidea</taxon>
        <taxon>Formicidae</taxon>
        <taxon>Myrmicinae</taxon>
        <taxon>Cyphomyrmex</taxon>
    </lineage>
</organism>
<evidence type="ECO:0000313" key="3">
    <source>
        <dbReference type="Proteomes" id="UP000078542"/>
    </source>
</evidence>
<accession>A0A195CVC1</accession>
<protein>
    <submittedName>
        <fullName evidence="2">Uncharacterized protein</fullName>
    </submittedName>
</protein>
<feature type="region of interest" description="Disordered" evidence="1">
    <location>
        <begin position="1"/>
        <end position="87"/>
    </location>
</feature>
<dbReference type="EMBL" id="KQ977259">
    <property type="protein sequence ID" value="KYN04580.1"/>
    <property type="molecule type" value="Genomic_DNA"/>
</dbReference>
<dbReference type="Proteomes" id="UP000078542">
    <property type="component" value="Unassembled WGS sequence"/>
</dbReference>
<gene>
    <name evidence="2" type="ORF">ALC62_04571</name>
</gene>
<feature type="compositionally biased region" description="Basic and acidic residues" evidence="1">
    <location>
        <begin position="42"/>
        <end position="58"/>
    </location>
</feature>